<sequence length="225" mass="24376">MERATGARMSSDLPWSPVFDAKANLRALSSVQADGFRAASELVDRFVRIAAAGLNGNAASEPPPRDEPADLYGATGLEPFVTSWWAMVDQFLRITSPRREQQTETDTATLDFAASHSTGRLQLSTVAPGAATAELWLHNRGPIDMGKVVLRCGDLLSHQGNLIAARLMRFEPDIVPMPARSSRGVTVEADIDEHVVPGSYRGMLVADGHPDVWLPIELVVKPLLP</sequence>
<organism evidence="1 2">
    <name type="scientific">Mycobacterium conspicuum</name>
    <dbReference type="NCBI Taxonomy" id="44010"/>
    <lineage>
        <taxon>Bacteria</taxon>
        <taxon>Bacillati</taxon>
        <taxon>Actinomycetota</taxon>
        <taxon>Actinomycetes</taxon>
        <taxon>Mycobacteriales</taxon>
        <taxon>Mycobacteriaceae</taxon>
        <taxon>Mycobacterium</taxon>
    </lineage>
</organism>
<proteinExistence type="predicted"/>
<dbReference type="EMBL" id="AP022613">
    <property type="protein sequence ID" value="BBZ37413.1"/>
    <property type="molecule type" value="Genomic_DNA"/>
</dbReference>
<evidence type="ECO:0000313" key="2">
    <source>
        <dbReference type="Proteomes" id="UP000467385"/>
    </source>
</evidence>
<gene>
    <name evidence="1" type="ORF">MCNS_04760</name>
</gene>
<protein>
    <submittedName>
        <fullName evidence="1">Uncharacterized protein</fullName>
    </submittedName>
</protein>
<dbReference type="AlphaFoldDB" id="A0A7I7Y8K5"/>
<keyword evidence="2" id="KW-1185">Reference proteome</keyword>
<evidence type="ECO:0000313" key="1">
    <source>
        <dbReference type="EMBL" id="BBZ37413.1"/>
    </source>
</evidence>
<dbReference type="Proteomes" id="UP000467385">
    <property type="component" value="Chromosome"/>
</dbReference>
<name>A0A7I7Y8K5_9MYCO</name>
<reference evidence="1 2" key="1">
    <citation type="journal article" date="2019" name="Emerg. Microbes Infect.">
        <title>Comprehensive subspecies identification of 175 nontuberculous mycobacteria species based on 7547 genomic profiles.</title>
        <authorList>
            <person name="Matsumoto Y."/>
            <person name="Kinjo T."/>
            <person name="Motooka D."/>
            <person name="Nabeya D."/>
            <person name="Jung N."/>
            <person name="Uechi K."/>
            <person name="Horii T."/>
            <person name="Iida T."/>
            <person name="Fujita J."/>
            <person name="Nakamura S."/>
        </authorList>
    </citation>
    <scope>NUCLEOTIDE SEQUENCE [LARGE SCALE GENOMIC DNA]</scope>
    <source>
        <strain evidence="1 2">JCM 14738</strain>
    </source>
</reference>
<accession>A0A7I7Y8K5</accession>